<protein>
    <submittedName>
        <fullName evidence="1">Uncharacterized protein</fullName>
    </submittedName>
</protein>
<name>A0ACB9QCY6_9MYRT</name>
<proteinExistence type="predicted"/>
<evidence type="ECO:0000313" key="1">
    <source>
        <dbReference type="EMBL" id="KAI4364231.1"/>
    </source>
</evidence>
<keyword evidence="2" id="KW-1185">Reference proteome</keyword>
<evidence type="ECO:0000313" key="2">
    <source>
        <dbReference type="Proteomes" id="UP001057402"/>
    </source>
</evidence>
<accession>A0ACB9QCY6</accession>
<organism evidence="1 2">
    <name type="scientific">Melastoma candidum</name>
    <dbReference type="NCBI Taxonomy" id="119954"/>
    <lineage>
        <taxon>Eukaryota</taxon>
        <taxon>Viridiplantae</taxon>
        <taxon>Streptophyta</taxon>
        <taxon>Embryophyta</taxon>
        <taxon>Tracheophyta</taxon>
        <taxon>Spermatophyta</taxon>
        <taxon>Magnoliopsida</taxon>
        <taxon>eudicotyledons</taxon>
        <taxon>Gunneridae</taxon>
        <taxon>Pentapetalae</taxon>
        <taxon>rosids</taxon>
        <taxon>malvids</taxon>
        <taxon>Myrtales</taxon>
        <taxon>Melastomataceae</taxon>
        <taxon>Melastomatoideae</taxon>
        <taxon>Melastomateae</taxon>
        <taxon>Melastoma</taxon>
    </lineage>
</organism>
<comment type="caution">
    <text evidence="1">The sequence shown here is derived from an EMBL/GenBank/DDBJ whole genome shotgun (WGS) entry which is preliminary data.</text>
</comment>
<gene>
    <name evidence="1" type="ORF">MLD38_020353</name>
</gene>
<dbReference type="Proteomes" id="UP001057402">
    <property type="component" value="Chromosome 6"/>
</dbReference>
<reference evidence="2" key="1">
    <citation type="journal article" date="2023" name="Front. Plant Sci.">
        <title>Chromosomal-level genome assembly of Melastoma candidum provides insights into trichome evolution.</title>
        <authorList>
            <person name="Zhong Y."/>
            <person name="Wu W."/>
            <person name="Sun C."/>
            <person name="Zou P."/>
            <person name="Liu Y."/>
            <person name="Dai S."/>
            <person name="Zhou R."/>
        </authorList>
    </citation>
    <scope>NUCLEOTIDE SEQUENCE [LARGE SCALE GENOMIC DNA]</scope>
</reference>
<dbReference type="EMBL" id="CM042885">
    <property type="protein sequence ID" value="KAI4364231.1"/>
    <property type="molecule type" value="Genomic_DNA"/>
</dbReference>
<sequence length="93" mass="11248">MLWWRRRNEAIERGTHTLNTWEEFKADLNRQFYPDNAIRDTQAKLRRLSHKGSLKEYVKEFTDTLLEIPNYTDEEAVFAFTDGLQLWARLELE</sequence>